<dbReference type="AlphaFoldDB" id="A0A318EG96"/>
<evidence type="ECO:0000313" key="1">
    <source>
        <dbReference type="EMBL" id="PXV67229.1"/>
    </source>
</evidence>
<dbReference type="InterPro" id="IPR029058">
    <property type="entry name" value="AB_hydrolase_fold"/>
</dbReference>
<gene>
    <name evidence="1" type="ORF">C8D93_106206</name>
</gene>
<proteinExistence type="predicted"/>
<dbReference type="RefSeq" id="WP_146216589.1">
    <property type="nucleotide sequence ID" value="NZ_CAWNXA010000006.1"/>
</dbReference>
<organism evidence="1 2">
    <name type="scientific">Sinimarinibacterium flocculans</name>
    <dbReference type="NCBI Taxonomy" id="985250"/>
    <lineage>
        <taxon>Bacteria</taxon>
        <taxon>Pseudomonadati</taxon>
        <taxon>Pseudomonadota</taxon>
        <taxon>Gammaproteobacteria</taxon>
        <taxon>Nevskiales</taxon>
        <taxon>Nevskiaceae</taxon>
        <taxon>Sinimarinibacterium</taxon>
    </lineage>
</organism>
<dbReference type="Proteomes" id="UP000248330">
    <property type="component" value="Unassembled WGS sequence"/>
</dbReference>
<keyword evidence="2" id="KW-1185">Reference proteome</keyword>
<protein>
    <submittedName>
        <fullName evidence="1">Putative esterase</fullName>
    </submittedName>
</protein>
<comment type="caution">
    <text evidence="1">The sequence shown here is derived from an EMBL/GenBank/DDBJ whole genome shotgun (WGS) entry which is preliminary data.</text>
</comment>
<sequence>MLSHPGTAASSDLLQSHTPSKPKEIVTERRLVENDPFKRYFLIRRSDAAEGSLGLVVFVPGGQGDESTLVFAQNLVRYFLPGNTLLAHLVAPRWAAEQRIVWPTTFVRTPGMKFTTPEFIGDVVDDLLDTYPIDRGRVFAIGGSSSGPATIESAVTNPAITGLIVSASVFRPRLFPSMAGIAGKPVFLYYSRQDHLVPYDDGLLLEAILGHYGAAVHLRSHIYGHEGKDTAYAIREGIDWLDMHTASTPKP</sequence>
<dbReference type="Gene3D" id="3.40.50.1820">
    <property type="entry name" value="alpha/beta hydrolase"/>
    <property type="match status" value="1"/>
</dbReference>
<name>A0A318EG96_9GAMM</name>
<evidence type="ECO:0000313" key="2">
    <source>
        <dbReference type="Proteomes" id="UP000248330"/>
    </source>
</evidence>
<accession>A0A318EG96</accession>
<dbReference type="SUPFAM" id="SSF53474">
    <property type="entry name" value="alpha/beta-Hydrolases"/>
    <property type="match status" value="1"/>
</dbReference>
<dbReference type="OrthoDB" id="273342at2"/>
<reference evidence="1 2" key="1">
    <citation type="submission" date="2018-04" db="EMBL/GenBank/DDBJ databases">
        <title>Genomic Encyclopedia of Type Strains, Phase IV (KMG-IV): sequencing the most valuable type-strain genomes for metagenomic binning, comparative biology and taxonomic classification.</title>
        <authorList>
            <person name="Goeker M."/>
        </authorList>
    </citation>
    <scope>NUCLEOTIDE SEQUENCE [LARGE SCALE GENOMIC DNA]</scope>
    <source>
        <strain evidence="1 2">DSM 104150</strain>
    </source>
</reference>
<dbReference type="EMBL" id="QICN01000006">
    <property type="protein sequence ID" value="PXV67229.1"/>
    <property type="molecule type" value="Genomic_DNA"/>
</dbReference>